<sequence length="100" mass="11403">MLLIAISRIKGFEKVYETKYITFYVGAILTAVVQVLTTFGNLFPGYTIVVSLIVMAFSMLTLKLFLKLMIKDKKFIAVLISFRDLLEKTLDKKNSINESE</sequence>
<reference evidence="2 3" key="1">
    <citation type="submission" date="2018-02" db="EMBL/GenBank/DDBJ databases">
        <title>The complete genome of two Bacillus pumilus strains from Cuatro Cienegas, Coahuila, Mexico.</title>
        <authorList>
            <person name="Zarza E."/>
            <person name="Alcaraz L.D."/>
            <person name="Aguilar-Salinas B."/>
            <person name="Islas A."/>
            <person name="Olmedo-Alvarez G."/>
        </authorList>
    </citation>
    <scope>NUCLEOTIDE SEQUENCE [LARGE SCALE GENOMIC DNA]</scope>
    <source>
        <strain evidence="2 3">145</strain>
    </source>
</reference>
<keyword evidence="1" id="KW-0812">Transmembrane</keyword>
<feature type="transmembrane region" description="Helical" evidence="1">
    <location>
        <begin position="21"/>
        <end position="40"/>
    </location>
</feature>
<accession>A0AAD0MLS2</accession>
<evidence type="ECO:0000256" key="1">
    <source>
        <dbReference type="SAM" id="Phobius"/>
    </source>
</evidence>
<protein>
    <submittedName>
        <fullName evidence="2">Uncharacterized protein</fullName>
    </submittedName>
</protein>
<keyword evidence="1" id="KW-0472">Membrane</keyword>
<proteinExistence type="predicted"/>
<dbReference type="AlphaFoldDB" id="A0AAD0MLS2"/>
<feature type="transmembrane region" description="Helical" evidence="1">
    <location>
        <begin position="46"/>
        <end position="66"/>
    </location>
</feature>
<dbReference type="EMBL" id="CP027116">
    <property type="protein sequence ID" value="AVM24328.1"/>
    <property type="molecule type" value="Genomic_DNA"/>
</dbReference>
<evidence type="ECO:0000313" key="2">
    <source>
        <dbReference type="EMBL" id="AVM24328.1"/>
    </source>
</evidence>
<name>A0AAD0MLS2_BACPU</name>
<organism evidence="2 3">
    <name type="scientific">Bacillus pumilus</name>
    <name type="common">Bacillus mesentericus</name>
    <dbReference type="NCBI Taxonomy" id="1408"/>
    <lineage>
        <taxon>Bacteria</taxon>
        <taxon>Bacillati</taxon>
        <taxon>Bacillota</taxon>
        <taxon>Bacilli</taxon>
        <taxon>Bacillales</taxon>
        <taxon>Bacillaceae</taxon>
        <taxon>Bacillus</taxon>
    </lineage>
</organism>
<dbReference type="Proteomes" id="UP000264960">
    <property type="component" value="Chromosome"/>
</dbReference>
<dbReference type="RefSeq" id="WP_117730754.1">
    <property type="nucleotide sequence ID" value="NZ_JBNILF010000013.1"/>
</dbReference>
<evidence type="ECO:0000313" key="3">
    <source>
        <dbReference type="Proteomes" id="UP000264960"/>
    </source>
</evidence>
<keyword evidence="1" id="KW-1133">Transmembrane helix</keyword>
<gene>
    <name evidence="2" type="ORF">C5695_10960</name>
</gene>